<sequence length="684" mass="72659">MGTVLVVDDHTTNRELVRDILTHRGHTVIEAHEGAEALGLAHAQHPDLVLTDVLMPGMDGYQLAQELRAAPDTAGTPIVFLTANYLPAEAQPVADACGVAKVLLKSVDPRTLLDAVDQAIATSTQTHREFDPEQAAHARQQAVDAKLIERTEALAETAARFQMMADHSPVGTVFGDEHGAANYINSRFTDIMGLSPDDLLGLGWLCCVDPDQHNKMLSVAGAGAQDHAQHRYRGEVTMPDGSARWLHVHMQGIPNNNGGSHGFIATIDDITTVVEAERQKQAADRKRYVDARIQATQRLEGLSRLAGGVAHDFNNILGAMLGFETFVTEGITELMNTGHIPSDAGRTLLSDLEQIRNGGHRATDLTQQLLTFGSRKHLSVAPLDLNQAIHESCDLLAPTIGKDIDVLTDLAVDLPHILAESVNIAQILLNLTMNACDAMESGGTLTISTSSTAIQGGEDGPCGGLPPGRYARLTIRDTGVGMTPDVLDRALEPFFTTKGRGKGTGLGLATTYGVINQLGGSLRIESAPHRGTTITIHLPTADETAEPPPAPTAQSAHGGTETVLLADDEEGIRETAARILTRAGYTVITAANGPDALNLASHHHGSIQLLLSDVVMPGMPGPELADLITTDRPTVNVLFMSGYADGLINDRGLLPPSATLLTKPFTASQLLAAVRASLETHRLA</sequence>
<dbReference type="Gene3D" id="3.30.565.10">
    <property type="entry name" value="Histidine kinase-like ATPase, C-terminal domain"/>
    <property type="match status" value="1"/>
</dbReference>
<evidence type="ECO:0000256" key="2">
    <source>
        <dbReference type="ARBA" id="ARBA00004236"/>
    </source>
</evidence>
<evidence type="ECO:0000259" key="11">
    <source>
        <dbReference type="PROSITE" id="PS50113"/>
    </source>
</evidence>
<evidence type="ECO:0000313" key="13">
    <source>
        <dbReference type="Proteomes" id="UP001523216"/>
    </source>
</evidence>
<dbReference type="PROSITE" id="PS50110">
    <property type="entry name" value="RESPONSE_REGULATORY"/>
    <property type="match status" value="2"/>
</dbReference>
<evidence type="ECO:0000259" key="9">
    <source>
        <dbReference type="PROSITE" id="PS50110"/>
    </source>
</evidence>
<dbReference type="InterPro" id="IPR005467">
    <property type="entry name" value="His_kinase_dom"/>
</dbReference>
<dbReference type="SMART" id="SM00387">
    <property type="entry name" value="HATPase_c"/>
    <property type="match status" value="1"/>
</dbReference>
<dbReference type="InterPro" id="IPR000014">
    <property type="entry name" value="PAS"/>
</dbReference>
<keyword evidence="13" id="KW-1185">Reference proteome</keyword>
<evidence type="ECO:0000256" key="1">
    <source>
        <dbReference type="ARBA" id="ARBA00000085"/>
    </source>
</evidence>
<feature type="modified residue" description="4-aspartylphosphate" evidence="7">
    <location>
        <position position="613"/>
    </location>
</feature>
<dbReference type="SMART" id="SM00448">
    <property type="entry name" value="REC"/>
    <property type="match status" value="2"/>
</dbReference>
<dbReference type="Pfam" id="PF02518">
    <property type="entry name" value="HATPase_c"/>
    <property type="match status" value="1"/>
</dbReference>
<accession>A0ABT0XY87</accession>
<dbReference type="InterPro" id="IPR004358">
    <property type="entry name" value="Sig_transdc_His_kin-like_C"/>
</dbReference>
<dbReference type="CDD" id="cd17546">
    <property type="entry name" value="REC_hyHK_CKI1_RcsC-like"/>
    <property type="match status" value="1"/>
</dbReference>
<dbReference type="SUPFAM" id="SSF52172">
    <property type="entry name" value="CheY-like"/>
    <property type="match status" value="2"/>
</dbReference>
<dbReference type="InterPro" id="IPR036890">
    <property type="entry name" value="HATPase_C_sf"/>
</dbReference>
<dbReference type="Pfam" id="PF13426">
    <property type="entry name" value="PAS_9"/>
    <property type="match status" value="1"/>
</dbReference>
<feature type="modified residue" description="4-aspartylphosphate" evidence="7">
    <location>
        <position position="52"/>
    </location>
</feature>
<dbReference type="NCBIfam" id="TIGR00229">
    <property type="entry name" value="sensory_box"/>
    <property type="match status" value="1"/>
</dbReference>
<comment type="caution">
    <text evidence="12">The sequence shown here is derived from an EMBL/GenBank/DDBJ whole genome shotgun (WGS) entry which is preliminary data.</text>
</comment>
<dbReference type="InterPro" id="IPR003594">
    <property type="entry name" value="HATPase_dom"/>
</dbReference>
<evidence type="ECO:0000256" key="3">
    <source>
        <dbReference type="ARBA" id="ARBA00012438"/>
    </source>
</evidence>
<organism evidence="12 13">
    <name type="scientific">Paractinoplanes hotanensis</name>
    <dbReference type="NCBI Taxonomy" id="2906497"/>
    <lineage>
        <taxon>Bacteria</taxon>
        <taxon>Bacillati</taxon>
        <taxon>Actinomycetota</taxon>
        <taxon>Actinomycetes</taxon>
        <taxon>Micromonosporales</taxon>
        <taxon>Micromonosporaceae</taxon>
        <taxon>Paractinoplanes</taxon>
    </lineage>
</organism>
<feature type="domain" description="Histidine kinase" evidence="8">
    <location>
        <begin position="308"/>
        <end position="542"/>
    </location>
</feature>
<keyword evidence="7" id="KW-0597">Phosphoprotein</keyword>
<dbReference type="SUPFAM" id="SSF55785">
    <property type="entry name" value="PYP-like sensor domain (PAS domain)"/>
    <property type="match status" value="1"/>
</dbReference>
<dbReference type="PRINTS" id="PR00344">
    <property type="entry name" value="BCTRLSENSOR"/>
</dbReference>
<dbReference type="PANTHER" id="PTHR43047:SF72">
    <property type="entry name" value="OSMOSENSING HISTIDINE PROTEIN KINASE SLN1"/>
    <property type="match status" value="1"/>
</dbReference>
<evidence type="ECO:0000256" key="7">
    <source>
        <dbReference type="PROSITE-ProRule" id="PRU00169"/>
    </source>
</evidence>
<dbReference type="InterPro" id="IPR035965">
    <property type="entry name" value="PAS-like_dom_sf"/>
</dbReference>
<evidence type="ECO:0000256" key="6">
    <source>
        <dbReference type="ARBA" id="ARBA00023012"/>
    </source>
</evidence>
<feature type="domain" description="Response regulatory" evidence="9">
    <location>
        <begin position="562"/>
        <end position="678"/>
    </location>
</feature>
<dbReference type="SMART" id="SM00091">
    <property type="entry name" value="PAS"/>
    <property type="match status" value="1"/>
</dbReference>
<protein>
    <recommendedName>
        <fullName evidence="3">histidine kinase</fullName>
        <ecNumber evidence="3">2.7.13.3</ecNumber>
    </recommendedName>
</protein>
<dbReference type="SUPFAM" id="SSF47384">
    <property type="entry name" value="Homodimeric domain of signal transducing histidine kinase"/>
    <property type="match status" value="1"/>
</dbReference>
<dbReference type="Pfam" id="PF00072">
    <property type="entry name" value="Response_reg"/>
    <property type="match status" value="2"/>
</dbReference>
<dbReference type="CDD" id="cd00156">
    <property type="entry name" value="REC"/>
    <property type="match status" value="1"/>
</dbReference>
<dbReference type="EMBL" id="JAMQOL010000015">
    <property type="protein sequence ID" value="MCM4078560.1"/>
    <property type="molecule type" value="Genomic_DNA"/>
</dbReference>
<dbReference type="PROSITE" id="PS50109">
    <property type="entry name" value="HIS_KIN"/>
    <property type="match status" value="1"/>
</dbReference>
<evidence type="ECO:0000259" key="8">
    <source>
        <dbReference type="PROSITE" id="PS50109"/>
    </source>
</evidence>
<keyword evidence="5" id="KW-0418">Kinase</keyword>
<dbReference type="RefSeq" id="WP_251798386.1">
    <property type="nucleotide sequence ID" value="NZ_JAMQOL010000015.1"/>
</dbReference>
<dbReference type="InterPro" id="IPR000700">
    <property type="entry name" value="PAS-assoc_C"/>
</dbReference>
<dbReference type="InterPro" id="IPR001789">
    <property type="entry name" value="Sig_transdc_resp-reg_receiver"/>
</dbReference>
<comment type="catalytic activity">
    <reaction evidence="1">
        <text>ATP + protein L-histidine = ADP + protein N-phospho-L-histidine.</text>
        <dbReference type="EC" id="2.7.13.3"/>
    </reaction>
</comment>
<comment type="subcellular location">
    <subcellularLocation>
        <location evidence="2">Cell membrane</location>
    </subcellularLocation>
</comment>
<dbReference type="InterPro" id="IPR011006">
    <property type="entry name" value="CheY-like_superfamily"/>
</dbReference>
<keyword evidence="4" id="KW-0808">Transferase</keyword>
<dbReference type="PROSITE" id="PS50113">
    <property type="entry name" value="PAC"/>
    <property type="match status" value="1"/>
</dbReference>
<gene>
    <name evidence="12" type="ORF">LXN57_13375</name>
</gene>
<evidence type="ECO:0000256" key="4">
    <source>
        <dbReference type="ARBA" id="ARBA00022679"/>
    </source>
</evidence>
<dbReference type="Proteomes" id="UP001523216">
    <property type="component" value="Unassembled WGS sequence"/>
</dbReference>
<feature type="domain" description="PAS" evidence="10">
    <location>
        <begin position="157"/>
        <end position="201"/>
    </location>
</feature>
<dbReference type="Gene3D" id="3.30.450.20">
    <property type="entry name" value="PAS domain"/>
    <property type="match status" value="1"/>
</dbReference>
<dbReference type="PANTHER" id="PTHR43047">
    <property type="entry name" value="TWO-COMPONENT HISTIDINE PROTEIN KINASE"/>
    <property type="match status" value="1"/>
</dbReference>
<reference evidence="12 13" key="1">
    <citation type="submission" date="2022-06" db="EMBL/GenBank/DDBJ databases">
        <title>Actinoplanes abujensis sp. nov., isolated from Nigerian arid soil.</title>
        <authorList>
            <person name="Ding P."/>
        </authorList>
    </citation>
    <scope>NUCLEOTIDE SEQUENCE [LARGE SCALE GENOMIC DNA]</scope>
    <source>
        <strain evidence="13">TRM88002</strain>
    </source>
</reference>
<dbReference type="Gene3D" id="3.40.50.2300">
    <property type="match status" value="2"/>
</dbReference>
<feature type="domain" description="Response regulatory" evidence="9">
    <location>
        <begin position="3"/>
        <end position="120"/>
    </location>
</feature>
<dbReference type="Gene3D" id="1.10.287.130">
    <property type="match status" value="1"/>
</dbReference>
<evidence type="ECO:0000313" key="12">
    <source>
        <dbReference type="EMBL" id="MCM4078560.1"/>
    </source>
</evidence>
<keyword evidence="6" id="KW-0902">Two-component regulatory system</keyword>
<evidence type="ECO:0000259" key="10">
    <source>
        <dbReference type="PROSITE" id="PS50112"/>
    </source>
</evidence>
<dbReference type="EC" id="2.7.13.3" evidence="3"/>
<feature type="domain" description="PAC" evidence="11">
    <location>
        <begin position="230"/>
        <end position="282"/>
    </location>
</feature>
<name>A0ABT0XY87_9ACTN</name>
<proteinExistence type="predicted"/>
<dbReference type="SUPFAM" id="SSF55874">
    <property type="entry name" value="ATPase domain of HSP90 chaperone/DNA topoisomerase II/histidine kinase"/>
    <property type="match status" value="1"/>
</dbReference>
<dbReference type="InterPro" id="IPR036097">
    <property type="entry name" value="HisK_dim/P_sf"/>
</dbReference>
<evidence type="ECO:0000256" key="5">
    <source>
        <dbReference type="ARBA" id="ARBA00022777"/>
    </source>
</evidence>
<dbReference type="PROSITE" id="PS50112">
    <property type="entry name" value="PAS"/>
    <property type="match status" value="1"/>
</dbReference>
<dbReference type="CDD" id="cd00130">
    <property type="entry name" value="PAS"/>
    <property type="match status" value="1"/>
</dbReference>